<evidence type="ECO:0000313" key="3">
    <source>
        <dbReference type="EMBL" id="RAV33886.1"/>
    </source>
</evidence>
<dbReference type="InterPro" id="IPR035165">
    <property type="entry name" value="DUF5319"/>
</dbReference>
<evidence type="ECO:0008006" key="6">
    <source>
        <dbReference type="Google" id="ProtNLM"/>
    </source>
</evidence>
<proteinExistence type="predicted"/>
<comment type="caution">
    <text evidence="2">The sequence shown here is derived from an EMBL/GenBank/DDBJ whole genome shotgun (WGS) entry which is preliminary data.</text>
</comment>
<sequence length="123" mass="14065">MPPDPFANDPNDPASFLEPDEEFVPPTPEEIVALHEDLSNVRLFRSLLEPRGIRGIGMVCEDCEELHFYDWEIMEYNITSLLNNQAIPVHEPGAKTNPDHYVSWDYCLGYADAAGAMETRRWL</sequence>
<accession>A0A364V652</accession>
<gene>
    <name evidence="3" type="ORF">CWC39_06120</name>
    <name evidence="2" type="ORF">DLJ54_04765</name>
</gene>
<evidence type="ECO:0000313" key="4">
    <source>
        <dbReference type="Proteomes" id="UP000251047"/>
    </source>
</evidence>
<dbReference type="Proteomes" id="UP000251577">
    <property type="component" value="Unassembled WGS sequence"/>
</dbReference>
<reference evidence="4 5" key="1">
    <citation type="journal article" date="2018" name="Syst. Appl. Microbiol.">
        <title>Corynebacterium heidelbergense sp. nov., isolated from the preen glands of Egyptian geese (Alopochen aegyptiacus).</title>
        <authorList>
            <person name="Braun M.S."/>
            <person name="Wang E."/>
            <person name="Zimmermann S."/>
            <person name="Wink M."/>
        </authorList>
    </citation>
    <scope>NUCLEOTIDE SEQUENCE [LARGE SCALE GENOMIC DNA]</scope>
    <source>
        <strain evidence="2 5">647</strain>
        <strain evidence="3 4">DSM 104638</strain>
    </source>
</reference>
<feature type="region of interest" description="Disordered" evidence="1">
    <location>
        <begin position="1"/>
        <end position="22"/>
    </location>
</feature>
<name>A0A364V652_9CORY</name>
<dbReference type="Pfam" id="PF17252">
    <property type="entry name" value="DUF5319"/>
    <property type="match status" value="1"/>
</dbReference>
<dbReference type="EMBL" id="PHQP01000040">
    <property type="protein sequence ID" value="RAV33886.1"/>
    <property type="molecule type" value="Genomic_DNA"/>
</dbReference>
<evidence type="ECO:0000256" key="1">
    <source>
        <dbReference type="SAM" id="MobiDB-lite"/>
    </source>
</evidence>
<dbReference type="OrthoDB" id="3476210at2"/>
<feature type="compositionally biased region" description="Low complexity" evidence="1">
    <location>
        <begin position="1"/>
        <end position="14"/>
    </location>
</feature>
<dbReference type="AlphaFoldDB" id="A0A364V652"/>
<dbReference type="RefSeq" id="WP_112769625.1">
    <property type="nucleotide sequence ID" value="NZ_CP063191.1"/>
</dbReference>
<dbReference type="EMBL" id="QHCV01000037">
    <property type="protein sequence ID" value="RAV32130.1"/>
    <property type="molecule type" value="Genomic_DNA"/>
</dbReference>
<evidence type="ECO:0000313" key="5">
    <source>
        <dbReference type="Proteomes" id="UP000251577"/>
    </source>
</evidence>
<dbReference type="Proteomes" id="UP000251047">
    <property type="component" value="Unassembled WGS sequence"/>
</dbReference>
<evidence type="ECO:0000313" key="2">
    <source>
        <dbReference type="EMBL" id="RAV32130.1"/>
    </source>
</evidence>
<protein>
    <recommendedName>
        <fullName evidence="6">DUF5319 domain-containing protein</fullName>
    </recommendedName>
</protein>
<keyword evidence="5" id="KW-1185">Reference proteome</keyword>
<organism evidence="2 5">
    <name type="scientific">Corynebacterium heidelbergense</name>
    <dbReference type="NCBI Taxonomy" id="2055947"/>
    <lineage>
        <taxon>Bacteria</taxon>
        <taxon>Bacillati</taxon>
        <taxon>Actinomycetota</taxon>
        <taxon>Actinomycetes</taxon>
        <taxon>Mycobacteriales</taxon>
        <taxon>Corynebacteriaceae</taxon>
        <taxon>Corynebacterium</taxon>
    </lineage>
</organism>